<dbReference type="Proteomes" id="UP001247805">
    <property type="component" value="Unassembled WGS sequence"/>
</dbReference>
<gene>
    <name evidence="1" type="ORF">RS130_16060</name>
</gene>
<accession>A0ABU3SZ61</accession>
<evidence type="ECO:0008006" key="3">
    <source>
        <dbReference type="Google" id="ProtNLM"/>
    </source>
</evidence>
<sequence>MNKWWGDINFKVDQIKAWRIGERKICVQRKPSEWLVWDQHTSEENFEPLVLEESSNEQSLSDVVPKRYLLNKTLGSLNVAPLLANRSVIVRPSSTLNVLPGEKVELFVSSPMWLAFYSHVNSSPISDIPFWQPSDSWFGPSTMVGELCYSKYTEAKVNLTNIQKRSHRAITTISISNEHDELLVIDRISLPLPFLNLYVDSSEQFWTDKICLIHHLDGDRPSFRIDKLMKNNAQSALELVSMAREKTDEHTFMRSIKSLVA</sequence>
<reference evidence="1 2" key="1">
    <citation type="submission" date="2023-10" db="EMBL/GenBank/DDBJ databases">
        <title>Glaciecola aquimarina strain GGW-M5 nov., isolated from a coastal seawater.</title>
        <authorList>
            <person name="Bayburt H."/>
            <person name="Kim J.M."/>
            <person name="Choi B.J."/>
            <person name="Jeon C.O."/>
        </authorList>
    </citation>
    <scope>NUCLEOTIDE SEQUENCE [LARGE SCALE GENOMIC DNA]</scope>
    <source>
        <strain evidence="1 2">KCTC 32108</strain>
    </source>
</reference>
<keyword evidence="2" id="KW-1185">Reference proteome</keyword>
<evidence type="ECO:0000313" key="2">
    <source>
        <dbReference type="Proteomes" id="UP001247805"/>
    </source>
</evidence>
<dbReference type="EMBL" id="JAWDIO010000002">
    <property type="protein sequence ID" value="MDU0355212.1"/>
    <property type="molecule type" value="Genomic_DNA"/>
</dbReference>
<name>A0ABU3SZ61_9ALTE</name>
<evidence type="ECO:0000313" key="1">
    <source>
        <dbReference type="EMBL" id="MDU0355212.1"/>
    </source>
</evidence>
<dbReference type="RefSeq" id="WP_316026759.1">
    <property type="nucleotide sequence ID" value="NZ_JAWDIO010000002.1"/>
</dbReference>
<protein>
    <recommendedName>
        <fullName evidence="3">DUF432 domain-containing protein</fullName>
    </recommendedName>
</protein>
<proteinExistence type="predicted"/>
<organism evidence="1 2">
    <name type="scientific">Paraglaciecola aquimarina</name>
    <dbReference type="NCBI Taxonomy" id="1235557"/>
    <lineage>
        <taxon>Bacteria</taxon>
        <taxon>Pseudomonadati</taxon>
        <taxon>Pseudomonadota</taxon>
        <taxon>Gammaproteobacteria</taxon>
        <taxon>Alteromonadales</taxon>
        <taxon>Alteromonadaceae</taxon>
        <taxon>Paraglaciecola</taxon>
    </lineage>
</organism>
<comment type="caution">
    <text evidence="1">The sequence shown here is derived from an EMBL/GenBank/DDBJ whole genome shotgun (WGS) entry which is preliminary data.</text>
</comment>